<protein>
    <submittedName>
        <fullName evidence="1">Uncharacterized protein</fullName>
    </submittedName>
</protein>
<dbReference type="AlphaFoldDB" id="A0A975K4Q7"/>
<dbReference type="RefSeq" id="WP_212607978.1">
    <property type="nucleotide sequence ID" value="NZ_CP073910.1"/>
</dbReference>
<proteinExistence type="predicted"/>
<evidence type="ECO:0000313" key="1">
    <source>
        <dbReference type="EMBL" id="QUT04083.1"/>
    </source>
</evidence>
<dbReference type="KEGG" id="spph:KFK14_13095"/>
<name>A0A975K4Q7_9SPHN</name>
<dbReference type="EMBL" id="CP073910">
    <property type="protein sequence ID" value="QUT04083.1"/>
    <property type="molecule type" value="Genomic_DNA"/>
</dbReference>
<organism evidence="1 2">
    <name type="scientific">Sphingobium phenoxybenzoativorans</name>
    <dbReference type="NCBI Taxonomy" id="1592790"/>
    <lineage>
        <taxon>Bacteria</taxon>
        <taxon>Pseudomonadati</taxon>
        <taxon>Pseudomonadota</taxon>
        <taxon>Alphaproteobacteria</taxon>
        <taxon>Sphingomonadales</taxon>
        <taxon>Sphingomonadaceae</taxon>
        <taxon>Sphingobium</taxon>
    </lineage>
</organism>
<gene>
    <name evidence="1" type="ORF">KFK14_13095</name>
</gene>
<sequence>MTCTPVRLPAGGTAIICTTTRRCKCGRRATLLCDWKVPTKKSGTCDAPICARCTTSPAPDKDLCPKHAAEFKTWKAARA</sequence>
<dbReference type="Proteomes" id="UP000681425">
    <property type="component" value="Chromosome"/>
</dbReference>
<accession>A0A975K4Q7</accession>
<reference evidence="1" key="1">
    <citation type="submission" date="2021-04" db="EMBL/GenBank/DDBJ databases">
        <title>Isolation of p-tert-butylphenol degrading bacteria Sphingobium phenoxybenzoativorans Tas13 from active sludge.</title>
        <authorList>
            <person name="Li Y."/>
        </authorList>
    </citation>
    <scope>NUCLEOTIDE SEQUENCE</scope>
    <source>
        <strain evidence="1">Tas13</strain>
    </source>
</reference>
<keyword evidence="2" id="KW-1185">Reference proteome</keyword>
<evidence type="ECO:0000313" key="2">
    <source>
        <dbReference type="Proteomes" id="UP000681425"/>
    </source>
</evidence>